<sequence>MNVYPMDSIFLDGLSQWDFMVMMAMMALWVNQFGRLTKKVVQTSTYLSSDRDSLC</sequence>
<protein>
    <submittedName>
        <fullName evidence="2">Uncharacterized protein</fullName>
    </submittedName>
</protein>
<keyword evidence="1" id="KW-0812">Transmembrane</keyword>
<feature type="transmembrane region" description="Helical" evidence="1">
    <location>
        <begin position="14"/>
        <end position="30"/>
    </location>
</feature>
<keyword evidence="1" id="KW-1133">Transmembrane helix</keyword>
<proteinExistence type="predicted"/>
<name>T1KQL1_TETUR</name>
<evidence type="ECO:0000313" key="3">
    <source>
        <dbReference type="Proteomes" id="UP000015104"/>
    </source>
</evidence>
<dbReference type="Proteomes" id="UP000015104">
    <property type="component" value="Unassembled WGS sequence"/>
</dbReference>
<reference evidence="2" key="2">
    <citation type="submission" date="2015-06" db="UniProtKB">
        <authorList>
            <consortium name="EnsemblMetazoa"/>
        </authorList>
    </citation>
    <scope>IDENTIFICATION</scope>
</reference>
<dbReference type="EnsemblMetazoa" id="tetur18g00320.1">
    <property type="protein sequence ID" value="tetur18g00320.1"/>
    <property type="gene ID" value="tetur18g00320"/>
</dbReference>
<organism evidence="2 3">
    <name type="scientific">Tetranychus urticae</name>
    <name type="common">Two-spotted spider mite</name>
    <dbReference type="NCBI Taxonomy" id="32264"/>
    <lineage>
        <taxon>Eukaryota</taxon>
        <taxon>Metazoa</taxon>
        <taxon>Ecdysozoa</taxon>
        <taxon>Arthropoda</taxon>
        <taxon>Chelicerata</taxon>
        <taxon>Arachnida</taxon>
        <taxon>Acari</taxon>
        <taxon>Acariformes</taxon>
        <taxon>Trombidiformes</taxon>
        <taxon>Prostigmata</taxon>
        <taxon>Eleutherengona</taxon>
        <taxon>Raphignathae</taxon>
        <taxon>Tetranychoidea</taxon>
        <taxon>Tetranychidae</taxon>
        <taxon>Tetranychus</taxon>
    </lineage>
</organism>
<dbReference type="HOGENOM" id="CLU_3034951_0_0_1"/>
<evidence type="ECO:0000256" key="1">
    <source>
        <dbReference type="SAM" id="Phobius"/>
    </source>
</evidence>
<accession>T1KQL1</accession>
<reference evidence="3" key="1">
    <citation type="submission" date="2011-08" db="EMBL/GenBank/DDBJ databases">
        <authorList>
            <person name="Rombauts S."/>
        </authorList>
    </citation>
    <scope>NUCLEOTIDE SEQUENCE</scope>
    <source>
        <strain evidence="3">London</strain>
    </source>
</reference>
<dbReference type="EMBL" id="CAEY01000377">
    <property type="status" value="NOT_ANNOTATED_CDS"/>
    <property type="molecule type" value="Genomic_DNA"/>
</dbReference>
<keyword evidence="3" id="KW-1185">Reference proteome</keyword>
<dbReference type="AlphaFoldDB" id="T1KQL1"/>
<keyword evidence="1" id="KW-0472">Membrane</keyword>
<evidence type="ECO:0000313" key="2">
    <source>
        <dbReference type="EnsemblMetazoa" id="tetur18g00320.1"/>
    </source>
</evidence>